<evidence type="ECO:0000256" key="5">
    <source>
        <dbReference type="PROSITE-ProRule" id="PRU01248"/>
    </source>
</evidence>
<dbReference type="AlphaFoldDB" id="A0A2K8Z8C4"/>
<dbReference type="Proteomes" id="UP000232883">
    <property type="component" value="Chromosome"/>
</dbReference>
<evidence type="ECO:0000259" key="6">
    <source>
        <dbReference type="PROSITE" id="PS51898"/>
    </source>
</evidence>
<dbReference type="Gene3D" id="1.10.443.10">
    <property type="entry name" value="Intergrase catalytic core"/>
    <property type="match status" value="1"/>
</dbReference>
<reference evidence="8 9" key="1">
    <citation type="submission" date="2017-11" db="EMBL/GenBank/DDBJ databases">
        <title>Taxonomic description and genome sequences of Spirosoma HA7 sp. nov., isolated from pollen microhabitat of Corylus avellana.</title>
        <authorList>
            <person name="Ambika Manirajan B."/>
            <person name="Suarez C."/>
            <person name="Ratering S."/>
            <person name="Geissler-Plaum R."/>
            <person name="Cardinale M."/>
            <person name="Sylvia S."/>
        </authorList>
    </citation>
    <scope>NUCLEOTIDE SEQUENCE [LARGE SCALE GENOMIC DNA]</scope>
    <source>
        <strain evidence="8 9">HA7</strain>
    </source>
</reference>
<feature type="domain" description="Tyr recombinase" evidence="6">
    <location>
        <begin position="226"/>
        <end position="403"/>
    </location>
</feature>
<dbReference type="EMBL" id="CP025096">
    <property type="protein sequence ID" value="AUD06100.1"/>
    <property type="molecule type" value="Genomic_DNA"/>
</dbReference>
<evidence type="ECO:0000313" key="9">
    <source>
        <dbReference type="Proteomes" id="UP000232883"/>
    </source>
</evidence>
<dbReference type="InterPro" id="IPR002104">
    <property type="entry name" value="Integrase_catalytic"/>
</dbReference>
<keyword evidence="2" id="KW-0229">DNA integration</keyword>
<dbReference type="PROSITE" id="PS51900">
    <property type="entry name" value="CB"/>
    <property type="match status" value="1"/>
</dbReference>
<dbReference type="Pfam" id="PF00589">
    <property type="entry name" value="Phage_integrase"/>
    <property type="match status" value="1"/>
</dbReference>
<dbReference type="KEGG" id="spir:CWM47_32205"/>
<dbReference type="PANTHER" id="PTHR30349:SF41">
    <property type="entry name" value="INTEGRASE_RECOMBINASE PROTEIN MJ0367-RELATED"/>
    <property type="match status" value="1"/>
</dbReference>
<evidence type="ECO:0000256" key="3">
    <source>
        <dbReference type="ARBA" id="ARBA00023125"/>
    </source>
</evidence>
<evidence type="ECO:0000256" key="4">
    <source>
        <dbReference type="ARBA" id="ARBA00023172"/>
    </source>
</evidence>
<dbReference type="PROSITE" id="PS51898">
    <property type="entry name" value="TYR_RECOMBINASE"/>
    <property type="match status" value="1"/>
</dbReference>
<dbReference type="InterPro" id="IPR050090">
    <property type="entry name" value="Tyrosine_recombinase_XerCD"/>
</dbReference>
<dbReference type="RefSeq" id="WP_100992650.1">
    <property type="nucleotide sequence ID" value="NZ_CP025096.1"/>
</dbReference>
<dbReference type="Gene3D" id="1.10.150.130">
    <property type="match status" value="1"/>
</dbReference>
<accession>A0A2K8Z8C4</accession>
<comment type="similarity">
    <text evidence="1">Belongs to the 'phage' integrase family.</text>
</comment>
<evidence type="ECO:0000259" key="7">
    <source>
        <dbReference type="PROSITE" id="PS51900"/>
    </source>
</evidence>
<dbReference type="InterPro" id="IPR011010">
    <property type="entry name" value="DNA_brk_join_enz"/>
</dbReference>
<evidence type="ECO:0000256" key="1">
    <source>
        <dbReference type="ARBA" id="ARBA00008857"/>
    </source>
</evidence>
<keyword evidence="4" id="KW-0233">DNA recombination</keyword>
<dbReference type="InterPro" id="IPR004107">
    <property type="entry name" value="Integrase_SAM-like_N"/>
</dbReference>
<evidence type="ECO:0000256" key="2">
    <source>
        <dbReference type="ARBA" id="ARBA00022908"/>
    </source>
</evidence>
<protein>
    <submittedName>
        <fullName evidence="8">Integrase</fullName>
    </submittedName>
</protein>
<dbReference type="OrthoDB" id="918094at2"/>
<dbReference type="GO" id="GO:0003677">
    <property type="term" value="F:DNA binding"/>
    <property type="evidence" value="ECO:0007669"/>
    <property type="project" value="UniProtKB-UniRule"/>
</dbReference>
<dbReference type="InterPro" id="IPR013762">
    <property type="entry name" value="Integrase-like_cat_sf"/>
</dbReference>
<name>A0A2K8Z8C4_9BACT</name>
<gene>
    <name evidence="8" type="ORF">CWM47_32205</name>
</gene>
<organism evidence="8 9">
    <name type="scientific">Spirosoma pollinicola</name>
    <dbReference type="NCBI Taxonomy" id="2057025"/>
    <lineage>
        <taxon>Bacteria</taxon>
        <taxon>Pseudomonadati</taxon>
        <taxon>Bacteroidota</taxon>
        <taxon>Cytophagia</taxon>
        <taxon>Cytophagales</taxon>
        <taxon>Cytophagaceae</taxon>
        <taxon>Spirosoma</taxon>
    </lineage>
</organism>
<dbReference type="GO" id="GO:0015074">
    <property type="term" value="P:DNA integration"/>
    <property type="evidence" value="ECO:0007669"/>
    <property type="project" value="UniProtKB-KW"/>
</dbReference>
<feature type="domain" description="Core-binding (CB)" evidence="7">
    <location>
        <begin position="110"/>
        <end position="195"/>
    </location>
</feature>
<dbReference type="GO" id="GO:0006310">
    <property type="term" value="P:DNA recombination"/>
    <property type="evidence" value="ECO:0007669"/>
    <property type="project" value="UniProtKB-KW"/>
</dbReference>
<dbReference type="InterPro" id="IPR044068">
    <property type="entry name" value="CB"/>
</dbReference>
<proteinExistence type="inferred from homology"/>
<dbReference type="InterPro" id="IPR010998">
    <property type="entry name" value="Integrase_recombinase_N"/>
</dbReference>
<keyword evidence="3 5" id="KW-0238">DNA-binding</keyword>
<dbReference type="PANTHER" id="PTHR30349">
    <property type="entry name" value="PHAGE INTEGRASE-RELATED"/>
    <property type="match status" value="1"/>
</dbReference>
<dbReference type="SUPFAM" id="SSF56349">
    <property type="entry name" value="DNA breaking-rejoining enzymes"/>
    <property type="match status" value="1"/>
</dbReference>
<evidence type="ECO:0000313" key="8">
    <source>
        <dbReference type="EMBL" id="AUD06100.1"/>
    </source>
</evidence>
<sequence>MDDSLQMAQTPDPDNRQQAIGKTITRYTLSQLIRYFAANLPKSSNYPRHARSYVEFCLKHQFGIDGFSFTRYTAELPPNRVSPIRKFLLFYQTIGSPVILVDPKTTKIPPAANELVLRFIREAKSLRGDRSKETYTKALNAFFVYLDQQLALGQPASLGGLTVSDFVQQLKDQQYSAFTINLYLSAVKQLAAWSIRRRTDLQLNEDQLNALRDIHDVRGLAIERTFYKDSLEVDERQLVLGDVESSRDRAVLALLGLEGLRTVEVTRLKLGDLDFNRQQLLVLGKGKGTKKAIKFFASCRHILQTYLEETSRWPIANDQRSEYLFETLKTYQIRYIVDKQLKKHGLKRTGMSAHSLRHTAGQLLLDEGVSLEHVQQHLRHETLETTQFYTKKKTLKTYFQQMPD</sequence>
<dbReference type="Pfam" id="PF02899">
    <property type="entry name" value="Phage_int_SAM_1"/>
    <property type="match status" value="1"/>
</dbReference>
<keyword evidence="9" id="KW-1185">Reference proteome</keyword>